<comment type="caution">
    <text evidence="2">The sequence shown here is derived from an EMBL/GenBank/DDBJ whole genome shotgun (WGS) entry which is preliminary data.</text>
</comment>
<dbReference type="OrthoDB" id="9864957at2"/>
<reference evidence="2" key="1">
    <citation type="journal article" date="2019" name="PLoS Negl. Trop. Dis.">
        <title>Revisiting the worldwide diversity of Leptospira species in the environment.</title>
        <authorList>
            <person name="Vincent A.T."/>
            <person name="Schiettekatte O."/>
            <person name="Bourhy P."/>
            <person name="Veyrier F.J."/>
            <person name="Picardeau M."/>
        </authorList>
    </citation>
    <scope>NUCLEOTIDE SEQUENCE [LARGE SCALE GENOMIC DNA]</scope>
    <source>
        <strain evidence="2">201400974</strain>
    </source>
</reference>
<sequence length="74" mass="8578">MDIKVKFFLFFSGFLSLCFYFFLYAYQLPGLISSNEDSKVLLGLGVLVASWIPPIVGWISKDHLKKWIKETNEK</sequence>
<protein>
    <submittedName>
        <fullName evidence="2">Uncharacterized protein</fullName>
    </submittedName>
</protein>
<evidence type="ECO:0000313" key="2">
    <source>
        <dbReference type="EMBL" id="TGN08294.1"/>
    </source>
</evidence>
<accession>A0A4R9LMU0</accession>
<keyword evidence="3" id="KW-1185">Reference proteome</keyword>
<dbReference type="EMBL" id="RQHV01000061">
    <property type="protein sequence ID" value="TGN08294.1"/>
    <property type="molecule type" value="Genomic_DNA"/>
</dbReference>
<feature type="transmembrane region" description="Helical" evidence="1">
    <location>
        <begin position="7"/>
        <end position="28"/>
    </location>
</feature>
<proteinExistence type="predicted"/>
<gene>
    <name evidence="2" type="ORF">EHS11_15380</name>
</gene>
<keyword evidence="1" id="KW-0472">Membrane</keyword>
<dbReference type="RefSeq" id="WP_135765247.1">
    <property type="nucleotide sequence ID" value="NZ_RQHV01000061.1"/>
</dbReference>
<keyword evidence="1" id="KW-0812">Transmembrane</keyword>
<keyword evidence="1" id="KW-1133">Transmembrane helix</keyword>
<organism evidence="2 3">
    <name type="scientific">Leptospira ilyithenensis</name>
    <dbReference type="NCBI Taxonomy" id="2484901"/>
    <lineage>
        <taxon>Bacteria</taxon>
        <taxon>Pseudomonadati</taxon>
        <taxon>Spirochaetota</taxon>
        <taxon>Spirochaetia</taxon>
        <taxon>Leptospirales</taxon>
        <taxon>Leptospiraceae</taxon>
        <taxon>Leptospira</taxon>
    </lineage>
</organism>
<name>A0A4R9LMU0_9LEPT</name>
<dbReference type="Proteomes" id="UP000298264">
    <property type="component" value="Unassembled WGS sequence"/>
</dbReference>
<evidence type="ECO:0000313" key="3">
    <source>
        <dbReference type="Proteomes" id="UP000298264"/>
    </source>
</evidence>
<feature type="transmembrane region" description="Helical" evidence="1">
    <location>
        <begin position="40"/>
        <end position="59"/>
    </location>
</feature>
<evidence type="ECO:0000256" key="1">
    <source>
        <dbReference type="SAM" id="Phobius"/>
    </source>
</evidence>
<dbReference type="AlphaFoldDB" id="A0A4R9LMU0"/>